<keyword evidence="3" id="KW-1003">Cell membrane</keyword>
<evidence type="ECO:0000256" key="2">
    <source>
        <dbReference type="ARBA" id="ARBA00022448"/>
    </source>
</evidence>
<feature type="transmembrane region" description="Helical" evidence="7">
    <location>
        <begin position="406"/>
        <end position="424"/>
    </location>
</feature>
<feature type="transmembrane region" description="Helical" evidence="7">
    <location>
        <begin position="149"/>
        <end position="167"/>
    </location>
</feature>
<dbReference type="Pfam" id="PF02447">
    <property type="entry name" value="GntP_permease"/>
    <property type="match status" value="1"/>
</dbReference>
<dbReference type="GO" id="GO:0005886">
    <property type="term" value="C:plasma membrane"/>
    <property type="evidence" value="ECO:0007669"/>
    <property type="project" value="UniProtKB-SubCell"/>
</dbReference>
<evidence type="ECO:0000256" key="3">
    <source>
        <dbReference type="ARBA" id="ARBA00022475"/>
    </source>
</evidence>
<dbReference type="AlphaFoldDB" id="A0ABD5UI54"/>
<dbReference type="EMBL" id="JBHSXM010000003">
    <property type="protein sequence ID" value="MFC6838082.1"/>
    <property type="molecule type" value="Genomic_DNA"/>
</dbReference>
<feature type="transmembrane region" description="Helical" evidence="7">
    <location>
        <begin position="294"/>
        <end position="311"/>
    </location>
</feature>
<feature type="transmembrane region" description="Helical" evidence="7">
    <location>
        <begin position="187"/>
        <end position="209"/>
    </location>
</feature>
<comment type="subcellular location">
    <subcellularLocation>
        <location evidence="1">Cell membrane</location>
        <topology evidence="1">Multi-pass membrane protein</topology>
    </subcellularLocation>
</comment>
<evidence type="ECO:0000313" key="8">
    <source>
        <dbReference type="EMBL" id="MFC6838082.1"/>
    </source>
</evidence>
<feature type="transmembrane region" description="Helical" evidence="7">
    <location>
        <begin position="364"/>
        <end position="394"/>
    </location>
</feature>
<keyword evidence="2" id="KW-0813">Transport</keyword>
<feature type="transmembrane region" description="Helical" evidence="7">
    <location>
        <begin position="445"/>
        <end position="468"/>
    </location>
</feature>
<sequence>MFGTTVLQAGGQAPLLALFAGIVTIVLLLVVLDLPAFVSLVIAGLVVGVVAPAIPFADVPAEFATAFGNGMAGIGIPILMAAIIGKAMVESGAANRIVRGFTSLFGDDNTEISLFSSSFVMSIPVFFDNVFYLLAPLARAARSRQGQNYTLFIVAVGAAGVVTHGFVPPTPGPLLAVEEFGANLGETILIGLMVGLPTALISGLGYGYWINRRLDIPLRDAMGTTVEELDEQNEVPTSALPGVFESLLPILLAVLLVTSNTFVTTFEGSVTAFIGESATATLVSVTTFFGDPNLALTVAAMAAALTFYRVSDLDSDTFSDELTDALKSGGHIAAITAAGGAFGVMIEAAGAGEYIAGSLEQVGLGLLVTAWLIAAGVRLVQGSATVAIVTTAGIMAPLASGLEVNLAYLVMSIGAGASFCSWYNDSGFWIVKEIGGLTQAETLKTWTVATILIGFSGLLSTLAFSSVLPMA</sequence>
<dbReference type="PANTHER" id="PTHR30354">
    <property type="entry name" value="GNT FAMILY GLUCONATE TRANSPORTER"/>
    <property type="match status" value="1"/>
</dbReference>
<name>A0ABD5UI54_9EURY</name>
<feature type="transmembrane region" description="Helical" evidence="7">
    <location>
        <begin position="63"/>
        <end position="84"/>
    </location>
</feature>
<evidence type="ECO:0000313" key="9">
    <source>
        <dbReference type="Proteomes" id="UP001596406"/>
    </source>
</evidence>
<keyword evidence="9" id="KW-1185">Reference proteome</keyword>
<evidence type="ECO:0000256" key="1">
    <source>
        <dbReference type="ARBA" id="ARBA00004651"/>
    </source>
</evidence>
<reference evidence="8 9" key="1">
    <citation type="journal article" date="2019" name="Int. J. Syst. Evol. Microbiol.">
        <title>The Global Catalogue of Microorganisms (GCM) 10K type strain sequencing project: providing services to taxonomists for standard genome sequencing and annotation.</title>
        <authorList>
            <consortium name="The Broad Institute Genomics Platform"/>
            <consortium name="The Broad Institute Genome Sequencing Center for Infectious Disease"/>
            <person name="Wu L."/>
            <person name="Ma J."/>
        </authorList>
    </citation>
    <scope>NUCLEOTIDE SEQUENCE [LARGE SCALE GENOMIC DNA]</scope>
    <source>
        <strain evidence="8 9">PSRA2</strain>
    </source>
</reference>
<keyword evidence="4 7" id="KW-0812">Transmembrane</keyword>
<keyword evidence="6 7" id="KW-0472">Membrane</keyword>
<evidence type="ECO:0000256" key="5">
    <source>
        <dbReference type="ARBA" id="ARBA00022989"/>
    </source>
</evidence>
<dbReference type="PANTHER" id="PTHR30354:SF22">
    <property type="entry name" value="HIGH-AFFINITY GLUCONATE TRANSPORTER"/>
    <property type="match status" value="1"/>
</dbReference>
<dbReference type="InterPro" id="IPR003474">
    <property type="entry name" value="Glcn_transporter"/>
</dbReference>
<organism evidence="8 9">
    <name type="scientific">Halomarina ordinaria</name>
    <dbReference type="NCBI Taxonomy" id="3033939"/>
    <lineage>
        <taxon>Archaea</taxon>
        <taxon>Methanobacteriati</taxon>
        <taxon>Methanobacteriota</taxon>
        <taxon>Stenosarchaea group</taxon>
        <taxon>Halobacteria</taxon>
        <taxon>Halobacteriales</taxon>
        <taxon>Natronomonadaceae</taxon>
        <taxon>Halomarina</taxon>
    </lineage>
</organism>
<evidence type="ECO:0000256" key="6">
    <source>
        <dbReference type="ARBA" id="ARBA00023136"/>
    </source>
</evidence>
<feature type="transmembrane region" description="Helical" evidence="7">
    <location>
        <begin position="331"/>
        <end position="352"/>
    </location>
</feature>
<gene>
    <name evidence="8" type="ORF">ACFQHK_16490</name>
</gene>
<proteinExistence type="predicted"/>
<keyword evidence="5 7" id="KW-1133">Transmembrane helix</keyword>
<accession>A0ABD5UI54</accession>
<feature type="transmembrane region" description="Helical" evidence="7">
    <location>
        <begin position="12"/>
        <end position="31"/>
    </location>
</feature>
<evidence type="ECO:0000256" key="4">
    <source>
        <dbReference type="ARBA" id="ARBA00022692"/>
    </source>
</evidence>
<evidence type="ECO:0000256" key="7">
    <source>
        <dbReference type="SAM" id="Phobius"/>
    </source>
</evidence>
<comment type="caution">
    <text evidence="8">The sequence shown here is derived from an EMBL/GenBank/DDBJ whole genome shotgun (WGS) entry which is preliminary data.</text>
</comment>
<protein>
    <submittedName>
        <fullName evidence="8">GntP family permease</fullName>
    </submittedName>
</protein>
<feature type="transmembrane region" description="Helical" evidence="7">
    <location>
        <begin position="37"/>
        <end position="56"/>
    </location>
</feature>
<dbReference type="RefSeq" id="WP_304449801.1">
    <property type="nucleotide sequence ID" value="NZ_JARRAH010000003.1"/>
</dbReference>
<dbReference type="Proteomes" id="UP001596406">
    <property type="component" value="Unassembled WGS sequence"/>
</dbReference>